<dbReference type="Gene3D" id="3.30.1380.10">
    <property type="match status" value="1"/>
</dbReference>
<sequence>MKIILRKTVFYSLIALIVFTLVASTGNTHQLLSRNDQQLQDCLMAGSVVNHRQQIGKFCTNLPQSDISPTSTLNLSESERFVAEVKNKLLVLPQSGSYEYILLRAYGAIFINQNPGVKLPQKVFFTNENETKAFQSNLTLGKVNNTNNCYLQKVAADAFNQAQAQVAIPLKSGYGASDCTRTFTTNLKFWRKYANTITLERVRQGKETKILSTVAPPGASQHLWGLAIDLRALTPMQKQALHQNGWFQTVENDIPHWTYLGQPQEKLAEFGLQNKIVKGVSYWVTPL</sequence>
<organism evidence="2 3">
    <name type="scientific">Chlorogloeopsis fritschii PCC 6912</name>
    <dbReference type="NCBI Taxonomy" id="211165"/>
    <lineage>
        <taxon>Bacteria</taxon>
        <taxon>Bacillati</taxon>
        <taxon>Cyanobacteriota</taxon>
        <taxon>Cyanophyceae</taxon>
        <taxon>Nostocales</taxon>
        <taxon>Chlorogloeopsidaceae</taxon>
        <taxon>Chlorogloeopsis</taxon>
    </lineage>
</organism>
<dbReference type="InterPro" id="IPR003709">
    <property type="entry name" value="VanY-like_core_dom"/>
</dbReference>
<dbReference type="OrthoDB" id="5496837at2"/>
<dbReference type="RefSeq" id="WP_016872986.1">
    <property type="nucleotide sequence ID" value="NZ_AJLN01000035.1"/>
</dbReference>
<dbReference type="AlphaFoldDB" id="A0A3S0XKY0"/>
<feature type="domain" description="D-alanyl-D-alanine carboxypeptidase-like core" evidence="1">
    <location>
        <begin position="172"/>
        <end position="246"/>
    </location>
</feature>
<accession>A0A3S0XKY0</accession>
<dbReference type="GO" id="GO:0006508">
    <property type="term" value="P:proteolysis"/>
    <property type="evidence" value="ECO:0007669"/>
    <property type="project" value="InterPro"/>
</dbReference>
<dbReference type="EMBL" id="RSCJ01000048">
    <property type="protein sequence ID" value="RUR72455.1"/>
    <property type="molecule type" value="Genomic_DNA"/>
</dbReference>
<evidence type="ECO:0000313" key="3">
    <source>
        <dbReference type="Proteomes" id="UP000268857"/>
    </source>
</evidence>
<dbReference type="GO" id="GO:0008233">
    <property type="term" value="F:peptidase activity"/>
    <property type="evidence" value="ECO:0007669"/>
    <property type="project" value="InterPro"/>
</dbReference>
<gene>
    <name evidence="2" type="ORF">PCC6912_62660</name>
</gene>
<reference evidence="2 3" key="1">
    <citation type="journal article" date="2019" name="Genome Biol. Evol.">
        <title>Day and night: Metabolic profiles and evolutionary relationships of six axenic non-marine cyanobacteria.</title>
        <authorList>
            <person name="Will S.E."/>
            <person name="Henke P."/>
            <person name="Boedeker C."/>
            <person name="Huang S."/>
            <person name="Brinkmann H."/>
            <person name="Rohde M."/>
            <person name="Jarek M."/>
            <person name="Friedl T."/>
            <person name="Seufert S."/>
            <person name="Schumacher M."/>
            <person name="Overmann J."/>
            <person name="Neumann-Schaal M."/>
            <person name="Petersen J."/>
        </authorList>
    </citation>
    <scope>NUCLEOTIDE SEQUENCE [LARGE SCALE GENOMIC DNA]</scope>
    <source>
        <strain evidence="2 3">PCC 6912</strain>
    </source>
</reference>
<evidence type="ECO:0000313" key="2">
    <source>
        <dbReference type="EMBL" id="RUR72455.1"/>
    </source>
</evidence>
<protein>
    <recommendedName>
        <fullName evidence="1">D-alanyl-D-alanine carboxypeptidase-like core domain-containing protein</fullName>
    </recommendedName>
</protein>
<dbReference type="Pfam" id="PF02557">
    <property type="entry name" value="VanY"/>
    <property type="match status" value="1"/>
</dbReference>
<dbReference type="SUPFAM" id="SSF55166">
    <property type="entry name" value="Hedgehog/DD-peptidase"/>
    <property type="match status" value="1"/>
</dbReference>
<proteinExistence type="predicted"/>
<evidence type="ECO:0000259" key="1">
    <source>
        <dbReference type="Pfam" id="PF02557"/>
    </source>
</evidence>
<dbReference type="Proteomes" id="UP000268857">
    <property type="component" value="Unassembled WGS sequence"/>
</dbReference>
<name>A0A3S0XKY0_CHLFR</name>
<keyword evidence="3" id="KW-1185">Reference proteome</keyword>
<dbReference type="STRING" id="211165.GCA_000317285_00410"/>
<dbReference type="InterPro" id="IPR009045">
    <property type="entry name" value="Zn_M74/Hedgehog-like"/>
</dbReference>
<comment type="caution">
    <text evidence="2">The sequence shown here is derived from an EMBL/GenBank/DDBJ whole genome shotgun (WGS) entry which is preliminary data.</text>
</comment>